<dbReference type="PATRIC" id="fig|1423812.3.peg.2572"/>
<dbReference type="Proteomes" id="UP000051155">
    <property type="component" value="Unassembled WGS sequence"/>
</dbReference>
<dbReference type="EMBL" id="AZEG01000008">
    <property type="protein sequence ID" value="KRL37881.1"/>
    <property type="molecule type" value="Genomic_DNA"/>
</dbReference>
<evidence type="ECO:0000313" key="1">
    <source>
        <dbReference type="EMBL" id="KRL37881.1"/>
    </source>
</evidence>
<gene>
    <name evidence="1" type="ORF">FD20_GL002419</name>
</gene>
<dbReference type="STRING" id="1423812.FD20_GL002419"/>
<comment type="caution">
    <text evidence="1">The sequence shown here is derived from an EMBL/GenBank/DDBJ whole genome shotgun (WGS) entry which is preliminary data.</text>
</comment>
<organism evidence="1 2">
    <name type="scientific">Liquorilactobacillus uvarum DSM 19971</name>
    <dbReference type="NCBI Taxonomy" id="1423812"/>
    <lineage>
        <taxon>Bacteria</taxon>
        <taxon>Bacillati</taxon>
        <taxon>Bacillota</taxon>
        <taxon>Bacilli</taxon>
        <taxon>Lactobacillales</taxon>
        <taxon>Lactobacillaceae</taxon>
        <taxon>Liquorilactobacillus</taxon>
    </lineage>
</organism>
<reference evidence="1 2" key="1">
    <citation type="journal article" date="2015" name="Genome Announc.">
        <title>Expanding the biotechnology potential of lactobacilli through comparative genomics of 213 strains and associated genera.</title>
        <authorList>
            <person name="Sun Z."/>
            <person name="Harris H.M."/>
            <person name="McCann A."/>
            <person name="Guo C."/>
            <person name="Argimon S."/>
            <person name="Zhang W."/>
            <person name="Yang X."/>
            <person name="Jeffery I.B."/>
            <person name="Cooney J.C."/>
            <person name="Kagawa T.F."/>
            <person name="Liu W."/>
            <person name="Song Y."/>
            <person name="Salvetti E."/>
            <person name="Wrobel A."/>
            <person name="Rasinkangas P."/>
            <person name="Parkhill J."/>
            <person name="Rea M.C."/>
            <person name="O'Sullivan O."/>
            <person name="Ritari J."/>
            <person name="Douillard F.P."/>
            <person name="Paul Ross R."/>
            <person name="Yang R."/>
            <person name="Briner A.E."/>
            <person name="Felis G.E."/>
            <person name="de Vos W.M."/>
            <person name="Barrangou R."/>
            <person name="Klaenhammer T.R."/>
            <person name="Caufield P.W."/>
            <person name="Cui Y."/>
            <person name="Zhang H."/>
            <person name="O'Toole P.W."/>
        </authorList>
    </citation>
    <scope>NUCLEOTIDE SEQUENCE [LARGE SCALE GENOMIC DNA]</scope>
    <source>
        <strain evidence="1 2">DSM 19971</strain>
    </source>
</reference>
<protein>
    <submittedName>
        <fullName evidence="1">Uncharacterized protein</fullName>
    </submittedName>
</protein>
<proteinExistence type="predicted"/>
<accession>A0A0R1PZG0</accession>
<dbReference type="AlphaFoldDB" id="A0A0R1PZG0"/>
<keyword evidence="2" id="KW-1185">Reference proteome</keyword>
<evidence type="ECO:0000313" key="2">
    <source>
        <dbReference type="Proteomes" id="UP000051155"/>
    </source>
</evidence>
<name>A0A0R1PZG0_9LACO</name>
<sequence length="53" mass="6553">MFKNFIDYGEKLEILNSKLIMYWPFKIVQLKDKMLPVKHYFLPLIFKLNRLSF</sequence>